<sequence>MSCHVSLVPCRLCVTRRFSHAVSLHAVACLSSRPSVHLPSLCRLRPRLLVLQRLPRRDKGPLDVAPQPGVAHLVLDALEQRARVVLV</sequence>
<keyword evidence="2" id="KW-1185">Reference proteome</keyword>
<protein>
    <submittedName>
        <fullName evidence="1">Uncharacterized protein</fullName>
    </submittedName>
</protein>
<proteinExistence type="predicted"/>
<evidence type="ECO:0000313" key="2">
    <source>
        <dbReference type="Proteomes" id="UP000237481"/>
    </source>
</evidence>
<comment type="caution">
    <text evidence="1">The sequence shown here is derived from an EMBL/GenBank/DDBJ whole genome shotgun (WGS) entry which is preliminary data.</text>
</comment>
<name>A0A2S4KQA3_9HYPO</name>
<feature type="non-terminal residue" evidence="1">
    <location>
        <position position="87"/>
    </location>
</feature>
<organism evidence="1 2">
    <name type="scientific">Tolypocladium paradoxum</name>
    <dbReference type="NCBI Taxonomy" id="94208"/>
    <lineage>
        <taxon>Eukaryota</taxon>
        <taxon>Fungi</taxon>
        <taxon>Dikarya</taxon>
        <taxon>Ascomycota</taxon>
        <taxon>Pezizomycotina</taxon>
        <taxon>Sordariomycetes</taxon>
        <taxon>Hypocreomycetidae</taxon>
        <taxon>Hypocreales</taxon>
        <taxon>Ophiocordycipitaceae</taxon>
        <taxon>Tolypocladium</taxon>
    </lineage>
</organism>
<dbReference type="EMBL" id="PKSG01000873">
    <property type="protein sequence ID" value="POR32355.1"/>
    <property type="molecule type" value="Genomic_DNA"/>
</dbReference>
<reference evidence="1 2" key="1">
    <citation type="submission" date="2018-01" db="EMBL/GenBank/DDBJ databases">
        <title>Harnessing the power of phylogenomics to disentangle the directionality and signatures of interkingdom host jumping in the parasitic fungal genus Tolypocladium.</title>
        <authorList>
            <person name="Quandt C.A."/>
            <person name="Patterson W."/>
            <person name="Spatafora J.W."/>
        </authorList>
    </citation>
    <scope>NUCLEOTIDE SEQUENCE [LARGE SCALE GENOMIC DNA]</scope>
    <source>
        <strain evidence="1 2">NRBC 100945</strain>
    </source>
</reference>
<dbReference type="AlphaFoldDB" id="A0A2S4KQA3"/>
<dbReference type="Proteomes" id="UP000237481">
    <property type="component" value="Unassembled WGS sequence"/>
</dbReference>
<gene>
    <name evidence="1" type="ORF">TPAR_07439</name>
</gene>
<accession>A0A2S4KQA3</accession>
<evidence type="ECO:0000313" key="1">
    <source>
        <dbReference type="EMBL" id="POR32355.1"/>
    </source>
</evidence>